<dbReference type="STRING" id="675120.N1PLW2"/>
<accession>N1PLW2</accession>
<dbReference type="HOGENOM" id="CLU_042688_0_1_1"/>
<dbReference type="NCBIfam" id="NF041278">
    <property type="entry name" value="CmcJ_NvfI_EfuI"/>
    <property type="match status" value="1"/>
</dbReference>
<evidence type="ECO:0000256" key="2">
    <source>
        <dbReference type="ARBA" id="ARBA00023604"/>
    </source>
</evidence>
<gene>
    <name evidence="3" type="ORF">DOTSEDRAFT_155389</name>
</gene>
<evidence type="ECO:0000313" key="3">
    <source>
        <dbReference type="EMBL" id="EME42540.1"/>
    </source>
</evidence>
<dbReference type="PANTHER" id="PTHR34598">
    <property type="entry name" value="BLL6449 PROTEIN"/>
    <property type="match status" value="1"/>
</dbReference>
<evidence type="ECO:0000313" key="4">
    <source>
        <dbReference type="Proteomes" id="UP000016933"/>
    </source>
</evidence>
<comment type="similarity">
    <text evidence="2">Belongs to the asaB hydroxylase/desaturase family.</text>
</comment>
<keyword evidence="4" id="KW-1185">Reference proteome</keyword>
<dbReference type="AlphaFoldDB" id="N1PLW2"/>
<keyword evidence="1" id="KW-0560">Oxidoreductase</keyword>
<evidence type="ECO:0000256" key="1">
    <source>
        <dbReference type="ARBA" id="ARBA00023002"/>
    </source>
</evidence>
<dbReference type="OMA" id="HEWFYLS"/>
<dbReference type="EMBL" id="KB446541">
    <property type="protein sequence ID" value="EME42540.1"/>
    <property type="molecule type" value="Genomic_DNA"/>
</dbReference>
<name>N1PLW2_DOTSN</name>
<dbReference type="eggNOG" id="ENOG502SRIH">
    <property type="taxonomic scope" value="Eukaryota"/>
</dbReference>
<dbReference type="Proteomes" id="UP000016933">
    <property type="component" value="Unassembled WGS sequence"/>
</dbReference>
<protein>
    <submittedName>
        <fullName evidence="3">Uncharacterized protein</fullName>
    </submittedName>
</protein>
<dbReference type="InterPro" id="IPR044053">
    <property type="entry name" value="AsaB-like"/>
</dbReference>
<proteinExistence type="inferred from homology"/>
<dbReference type="PANTHER" id="PTHR34598:SF3">
    <property type="entry name" value="OXIDOREDUCTASE AN1597"/>
    <property type="match status" value="1"/>
</dbReference>
<dbReference type="GO" id="GO:0016491">
    <property type="term" value="F:oxidoreductase activity"/>
    <property type="evidence" value="ECO:0007669"/>
    <property type="project" value="UniProtKB-KW"/>
</dbReference>
<reference evidence="4" key="1">
    <citation type="journal article" date="2012" name="PLoS Genet.">
        <title>The genomes of the fungal plant pathogens Cladosporium fulvum and Dothistroma septosporum reveal adaptation to different hosts and lifestyles but also signatures of common ancestry.</title>
        <authorList>
            <person name="de Wit P.J.G.M."/>
            <person name="van der Burgt A."/>
            <person name="Oekmen B."/>
            <person name="Stergiopoulos I."/>
            <person name="Abd-Elsalam K.A."/>
            <person name="Aerts A.L."/>
            <person name="Bahkali A.H."/>
            <person name="Beenen H.G."/>
            <person name="Chettri P."/>
            <person name="Cox M.P."/>
            <person name="Datema E."/>
            <person name="de Vries R.P."/>
            <person name="Dhillon B."/>
            <person name="Ganley A.R."/>
            <person name="Griffiths S.A."/>
            <person name="Guo Y."/>
            <person name="Hamelin R.C."/>
            <person name="Henrissat B."/>
            <person name="Kabir M.S."/>
            <person name="Jashni M.K."/>
            <person name="Kema G."/>
            <person name="Klaubauf S."/>
            <person name="Lapidus A."/>
            <person name="Levasseur A."/>
            <person name="Lindquist E."/>
            <person name="Mehrabi R."/>
            <person name="Ohm R.A."/>
            <person name="Owen T.J."/>
            <person name="Salamov A."/>
            <person name="Schwelm A."/>
            <person name="Schijlen E."/>
            <person name="Sun H."/>
            <person name="van den Burg H.A."/>
            <person name="van Ham R.C.H.J."/>
            <person name="Zhang S."/>
            <person name="Goodwin S.B."/>
            <person name="Grigoriev I.V."/>
            <person name="Collemare J."/>
            <person name="Bradshaw R.E."/>
        </authorList>
    </citation>
    <scope>NUCLEOTIDE SEQUENCE [LARGE SCALE GENOMIC DNA]</scope>
    <source>
        <strain evidence="4">NZE10 / CBS 128990</strain>
    </source>
</reference>
<organism evidence="3 4">
    <name type="scientific">Dothistroma septosporum (strain NZE10 / CBS 128990)</name>
    <name type="common">Red band needle blight fungus</name>
    <name type="synonym">Mycosphaerella pini</name>
    <dbReference type="NCBI Taxonomy" id="675120"/>
    <lineage>
        <taxon>Eukaryota</taxon>
        <taxon>Fungi</taxon>
        <taxon>Dikarya</taxon>
        <taxon>Ascomycota</taxon>
        <taxon>Pezizomycotina</taxon>
        <taxon>Dothideomycetes</taxon>
        <taxon>Dothideomycetidae</taxon>
        <taxon>Mycosphaerellales</taxon>
        <taxon>Mycosphaerellaceae</taxon>
        <taxon>Dothistroma</taxon>
    </lineage>
</organism>
<sequence length="312" mass="35956">MADHRQRRDSRLMPVVISTGVSDFKRSALDPSNCDILKAPIGFLKRSPVFEHEEPYAFRYQADGLEKLTNMETELVDVDVRDLRGQEQNANLDDCGFEVWKLRSSMLYEQFDDPDAINSIYVAEVKKHLMEASGTDHIEIIRVRVRRRHPQFPKSSGEAYAHHQPSTAAHIDTTRDSATTMAQRYGDEVTKASSTRHFKILNLWKPLRGPVQDWPLAVCDARTVKHERDVAEATILHQDRKNHNCQVHFDEDQQWYYLRHQDPHEVLVFRQYDSRFDSNNGVPHSSFASPATPESAPARESVEVMAILYFVP</sequence>
<reference evidence="3 4" key="2">
    <citation type="journal article" date="2012" name="PLoS Pathog.">
        <title>Diverse lifestyles and strategies of plant pathogenesis encoded in the genomes of eighteen Dothideomycetes fungi.</title>
        <authorList>
            <person name="Ohm R.A."/>
            <person name="Feau N."/>
            <person name="Henrissat B."/>
            <person name="Schoch C.L."/>
            <person name="Horwitz B.A."/>
            <person name="Barry K.W."/>
            <person name="Condon B.J."/>
            <person name="Copeland A.C."/>
            <person name="Dhillon B."/>
            <person name="Glaser F."/>
            <person name="Hesse C.N."/>
            <person name="Kosti I."/>
            <person name="LaButti K."/>
            <person name="Lindquist E.A."/>
            <person name="Lucas S."/>
            <person name="Salamov A.A."/>
            <person name="Bradshaw R.E."/>
            <person name="Ciuffetti L."/>
            <person name="Hamelin R.C."/>
            <person name="Kema G.H.J."/>
            <person name="Lawrence C."/>
            <person name="Scott J.A."/>
            <person name="Spatafora J.W."/>
            <person name="Turgeon B.G."/>
            <person name="de Wit P.J.G.M."/>
            <person name="Zhong S."/>
            <person name="Goodwin S.B."/>
            <person name="Grigoriev I.V."/>
        </authorList>
    </citation>
    <scope>NUCLEOTIDE SEQUENCE [LARGE SCALE GENOMIC DNA]</scope>
    <source>
        <strain evidence="4">NZE10 / CBS 128990</strain>
    </source>
</reference>